<dbReference type="InterPro" id="IPR006037">
    <property type="entry name" value="RCK_C"/>
</dbReference>
<evidence type="ECO:0000313" key="14">
    <source>
        <dbReference type="EMBL" id="MBM3115387.1"/>
    </source>
</evidence>
<keyword evidence="11 12" id="KW-0472">Membrane</keyword>
<dbReference type="Pfam" id="PF00999">
    <property type="entry name" value="Na_H_Exchanger"/>
    <property type="match status" value="1"/>
</dbReference>
<dbReference type="PANTHER" id="PTHR32507">
    <property type="entry name" value="NA(+)/H(+) ANTIPORTER 1"/>
    <property type="match status" value="1"/>
</dbReference>
<evidence type="ECO:0000256" key="6">
    <source>
        <dbReference type="ARBA" id="ARBA00022538"/>
    </source>
</evidence>
<dbReference type="NCBIfam" id="NF003716">
    <property type="entry name" value="PRK05326.1-3"/>
    <property type="match status" value="1"/>
</dbReference>
<dbReference type="SUPFAM" id="SSF56176">
    <property type="entry name" value="FAD-binding/transporter-associated domain-like"/>
    <property type="match status" value="1"/>
</dbReference>
<dbReference type="PANTHER" id="PTHR32507:SF7">
    <property type="entry name" value="K(+)_H(+) ANTIPORTER NHAP2"/>
    <property type="match status" value="1"/>
</dbReference>
<accession>A0ABS2BID5</accession>
<dbReference type="InterPro" id="IPR006153">
    <property type="entry name" value="Cation/H_exchanger_TM"/>
</dbReference>
<dbReference type="SMART" id="SM01091">
    <property type="entry name" value="CorC_HlyC"/>
    <property type="match status" value="1"/>
</dbReference>
<evidence type="ECO:0000256" key="9">
    <source>
        <dbReference type="ARBA" id="ARBA00022989"/>
    </source>
</evidence>
<evidence type="ECO:0000256" key="4">
    <source>
        <dbReference type="ARBA" id="ARBA00022475"/>
    </source>
</evidence>
<keyword evidence="3" id="KW-0050">Antiport</keyword>
<feature type="transmembrane region" description="Helical" evidence="12">
    <location>
        <begin position="332"/>
        <end position="354"/>
    </location>
</feature>
<reference evidence="14 15" key="1">
    <citation type="submission" date="2021-01" db="EMBL/GenBank/DDBJ databases">
        <title>Draft Genome Sequence and Polyhydroxyalkanoate Biosynthetic Potential of Jeongeupia naejangsanensis Type Strain DSM 24253.</title>
        <authorList>
            <person name="Turrini P."/>
            <person name="Artuso I."/>
            <person name="Lugli G.A."/>
            <person name="Frangipani E."/>
            <person name="Ventura M."/>
            <person name="Visca P."/>
        </authorList>
    </citation>
    <scope>NUCLEOTIDE SEQUENCE [LARGE SCALE GENOMIC DNA]</scope>
    <source>
        <strain evidence="14 15">DSM 24253</strain>
    </source>
</reference>
<keyword evidence="5" id="KW-0997">Cell inner membrane</keyword>
<dbReference type="InterPro" id="IPR016169">
    <property type="entry name" value="FAD-bd_PCMH_sub2"/>
</dbReference>
<keyword evidence="15" id="KW-1185">Reference proteome</keyword>
<feature type="transmembrane region" description="Helical" evidence="12">
    <location>
        <begin position="90"/>
        <end position="111"/>
    </location>
</feature>
<keyword evidence="4" id="KW-1003">Cell membrane</keyword>
<dbReference type="Gene3D" id="1.20.1530.20">
    <property type="match status" value="1"/>
</dbReference>
<sequence length="574" mass="61112">MGQLNYWLLLGSFLLLLATLSSTITARLGLPLLLVFLGVGMLAGDSGPGQIQFSNYPLAFGVGNVALAVILLAGGLQTRIDSFRVALKPALSLATVGVVVSAGLAGAFAAWLLGLPWLHAMLLGAIVGSTDAAAVFAQLRYGGVRLNERVGATLEIESGANDPMAIFLVITLLSIMTGESQPDTLSMLGEFMRQFGFGAVGGLAGGWLLSRAAARFTLAESLYPLLVLGGGLMIFAAVNSAGGSGFLAIYLAGLVIGNRPLPASESVRGMMDGLAWLAQAGMFLLLGLLVTPSRLLPEIGPSLAFAAFLMFIARPIAVALCLVPLKFNRREIIFVSWVGLRGAVPIVLATFPIMAGVSGAVALFDIAFAVVLASLLVQGTLVPWMAKRCKVEVPDYPEPLARHGLRQPGRADWQIVQYRVATDAPGEHSIAHAAPHLEHGRAKPLAVLRGIRLALPRQAERLRAGDLIVLASTEDALPELGRWYGEAQNQRMAYERRFFGDFVLDGDAPLVALAELYDFPITESESGFDVAALIRSRLHRPAVVGDQIAFGNVTLIVRELERDRITRVGLKLDR</sequence>
<dbReference type="RefSeq" id="WP_203537056.1">
    <property type="nucleotide sequence ID" value="NZ_JAESND010000002.1"/>
</dbReference>
<keyword evidence="2" id="KW-0813">Transport</keyword>
<dbReference type="NCBIfam" id="NF003714">
    <property type="entry name" value="PRK05326.1-1"/>
    <property type="match status" value="1"/>
</dbReference>
<evidence type="ECO:0000313" key="15">
    <source>
        <dbReference type="Proteomes" id="UP000809431"/>
    </source>
</evidence>
<dbReference type="InterPro" id="IPR005170">
    <property type="entry name" value="Transptr-assoc_dom"/>
</dbReference>
<dbReference type="EMBL" id="JAESND010000002">
    <property type="protein sequence ID" value="MBM3115387.1"/>
    <property type="molecule type" value="Genomic_DNA"/>
</dbReference>
<comment type="caution">
    <text evidence="14">The sequence shown here is derived from an EMBL/GenBank/DDBJ whole genome shotgun (WGS) entry which is preliminary data.</text>
</comment>
<gene>
    <name evidence="14" type="ORF">JMJ54_06065</name>
</gene>
<feature type="domain" description="RCK C-terminal" evidence="13">
    <location>
        <begin position="402"/>
        <end position="486"/>
    </location>
</feature>
<dbReference type="PROSITE" id="PS51202">
    <property type="entry name" value="RCK_C"/>
    <property type="match status" value="1"/>
</dbReference>
<proteinExistence type="predicted"/>
<evidence type="ECO:0000256" key="7">
    <source>
        <dbReference type="ARBA" id="ARBA00022692"/>
    </source>
</evidence>
<keyword evidence="7 12" id="KW-0812">Transmembrane</keyword>
<organism evidence="14 15">
    <name type="scientific">Jeongeupia naejangsanensis</name>
    <dbReference type="NCBI Taxonomy" id="613195"/>
    <lineage>
        <taxon>Bacteria</taxon>
        <taxon>Pseudomonadati</taxon>
        <taxon>Pseudomonadota</taxon>
        <taxon>Betaproteobacteria</taxon>
        <taxon>Neisseriales</taxon>
        <taxon>Chitinibacteraceae</taxon>
        <taxon>Jeongeupia</taxon>
    </lineage>
</organism>
<feature type="transmembrane region" description="Helical" evidence="12">
    <location>
        <begin position="303"/>
        <end position="325"/>
    </location>
</feature>
<dbReference type="Gene3D" id="3.30.465.10">
    <property type="match status" value="1"/>
</dbReference>
<name>A0ABS2BID5_9NEIS</name>
<protein>
    <submittedName>
        <fullName evidence="14">Potassium/proton antiporter</fullName>
    </submittedName>
</protein>
<dbReference type="NCBIfam" id="NF003715">
    <property type="entry name" value="PRK05326.1-2"/>
    <property type="match status" value="1"/>
</dbReference>
<keyword evidence="6" id="KW-0633">Potassium transport</keyword>
<feature type="transmembrane region" description="Helical" evidence="12">
    <location>
        <begin position="273"/>
        <end position="291"/>
    </location>
</feature>
<evidence type="ECO:0000256" key="3">
    <source>
        <dbReference type="ARBA" id="ARBA00022449"/>
    </source>
</evidence>
<feature type="transmembrane region" description="Helical" evidence="12">
    <location>
        <begin position="58"/>
        <end position="78"/>
    </location>
</feature>
<feature type="transmembrane region" description="Helical" evidence="12">
    <location>
        <begin position="360"/>
        <end position="382"/>
    </location>
</feature>
<keyword evidence="8" id="KW-0630">Potassium</keyword>
<evidence type="ECO:0000256" key="2">
    <source>
        <dbReference type="ARBA" id="ARBA00022448"/>
    </source>
</evidence>
<dbReference type="InterPro" id="IPR036318">
    <property type="entry name" value="FAD-bd_PCMH-like_sf"/>
</dbReference>
<comment type="subcellular location">
    <subcellularLocation>
        <location evidence="1">Cell membrane</location>
        <topology evidence="1">Multi-pass membrane protein</topology>
    </subcellularLocation>
</comment>
<feature type="transmembrane region" description="Helical" evidence="12">
    <location>
        <begin position="191"/>
        <end position="209"/>
    </location>
</feature>
<feature type="transmembrane region" description="Helical" evidence="12">
    <location>
        <begin position="117"/>
        <end position="139"/>
    </location>
</feature>
<evidence type="ECO:0000256" key="1">
    <source>
        <dbReference type="ARBA" id="ARBA00004651"/>
    </source>
</evidence>
<dbReference type="InterPro" id="IPR038770">
    <property type="entry name" value="Na+/solute_symporter_sf"/>
</dbReference>
<keyword evidence="10" id="KW-0406">Ion transport</keyword>
<evidence type="ECO:0000259" key="13">
    <source>
        <dbReference type="PROSITE" id="PS51202"/>
    </source>
</evidence>
<evidence type="ECO:0000256" key="12">
    <source>
        <dbReference type="SAM" id="Phobius"/>
    </source>
</evidence>
<evidence type="ECO:0000256" key="5">
    <source>
        <dbReference type="ARBA" id="ARBA00022519"/>
    </source>
</evidence>
<evidence type="ECO:0000256" key="11">
    <source>
        <dbReference type="ARBA" id="ARBA00023136"/>
    </source>
</evidence>
<dbReference type="Pfam" id="PF03471">
    <property type="entry name" value="CorC_HlyC"/>
    <property type="match status" value="1"/>
</dbReference>
<evidence type="ECO:0000256" key="10">
    <source>
        <dbReference type="ARBA" id="ARBA00023065"/>
    </source>
</evidence>
<dbReference type="Proteomes" id="UP000809431">
    <property type="component" value="Unassembled WGS sequence"/>
</dbReference>
<evidence type="ECO:0000256" key="8">
    <source>
        <dbReference type="ARBA" id="ARBA00022958"/>
    </source>
</evidence>
<keyword evidence="9 12" id="KW-1133">Transmembrane helix</keyword>